<evidence type="ECO:0000313" key="2">
    <source>
        <dbReference type="Proteomes" id="UP000024284"/>
    </source>
</evidence>
<sequence>MKLTPLCTMTAYVDNVTTTGRMAIGNRQLYVVRDGVVEGERIKGKVQAGGGDNLLVDPSGMGHVDARVVWETDDGVIIYVQYFGRVMMNEKVGAAFKAGAGTEFGDCHFVTQPRFECGDPRYAWLNETVAIAEGRVAEGRAIQYKMYACDVGE</sequence>
<dbReference type="PANTHER" id="PTHR37315">
    <property type="entry name" value="UPF0311 PROTEIN BLR7842"/>
    <property type="match status" value="1"/>
</dbReference>
<organism evidence="1 2">
    <name type="scientific">Sphingobium herbicidovorans (strain ATCC 700291 / DSM 11019 / CCUG 56400 / KCTC 2939 / LMG 18315 / NBRC 16415 / MH)</name>
    <name type="common">Sphingomonas herbicidovorans</name>
    <dbReference type="NCBI Taxonomy" id="1219045"/>
    <lineage>
        <taxon>Bacteria</taxon>
        <taxon>Pseudomonadati</taxon>
        <taxon>Pseudomonadota</taxon>
        <taxon>Alphaproteobacteria</taxon>
        <taxon>Sphingomonadales</taxon>
        <taxon>Sphingomonadaceae</taxon>
        <taxon>Sphingobium</taxon>
    </lineage>
</organism>
<dbReference type="eggNOG" id="ENOG5032SS8">
    <property type="taxonomic scope" value="Bacteria"/>
</dbReference>
<dbReference type="AlphaFoldDB" id="A0A086PBZ9"/>
<name>A0A086PBZ9_SPHHM</name>
<reference evidence="1" key="1">
    <citation type="submission" date="2014-08" db="EMBL/GenBank/DDBJ databases">
        <title>Draft genome sequences of Sphingobium herbicidovorans.</title>
        <authorList>
            <person name="Gan H.M."/>
            <person name="Gan H.Y."/>
            <person name="Savka M.A."/>
        </authorList>
    </citation>
    <scope>NUCLEOTIDE SEQUENCE [LARGE SCALE GENOMIC DNA]</scope>
    <source>
        <strain evidence="1">NBRC 16415</strain>
    </source>
</reference>
<dbReference type="Proteomes" id="UP000024284">
    <property type="component" value="Unassembled WGS sequence"/>
</dbReference>
<dbReference type="InterPro" id="IPR020915">
    <property type="entry name" value="UPF0311"/>
</dbReference>
<comment type="caution">
    <text evidence="1">The sequence shown here is derived from an EMBL/GenBank/DDBJ whole genome shotgun (WGS) entry which is preliminary data.</text>
</comment>
<dbReference type="RefSeq" id="WP_037463696.1">
    <property type="nucleotide sequence ID" value="NZ_BCZD01000023.1"/>
</dbReference>
<dbReference type="Pfam" id="PF11578">
    <property type="entry name" value="DUF3237"/>
    <property type="match status" value="1"/>
</dbReference>
<dbReference type="Gene3D" id="2.40.160.20">
    <property type="match status" value="1"/>
</dbReference>
<protein>
    <submittedName>
        <fullName evidence="1">Uncharacterized protein</fullName>
    </submittedName>
</protein>
<dbReference type="OrthoDB" id="5522954at2"/>
<keyword evidence="2" id="KW-1185">Reference proteome</keyword>
<dbReference type="PANTHER" id="PTHR37315:SF1">
    <property type="entry name" value="UPF0311 PROTEIN BLR7842"/>
    <property type="match status" value="1"/>
</dbReference>
<proteinExistence type="predicted"/>
<dbReference type="EMBL" id="JFZA02000008">
    <property type="protein sequence ID" value="KFG90917.1"/>
    <property type="molecule type" value="Genomic_DNA"/>
</dbReference>
<dbReference type="STRING" id="76947.GCA_002080435_04064"/>
<dbReference type="PATRIC" id="fig|1219045.3.peg.1314"/>
<accession>A0A086PBZ9</accession>
<evidence type="ECO:0000313" key="1">
    <source>
        <dbReference type="EMBL" id="KFG90917.1"/>
    </source>
</evidence>
<gene>
    <name evidence="1" type="ORF">BV98_001284</name>
</gene>